<dbReference type="Gene3D" id="1.10.287.990">
    <property type="entry name" value="Fe,Mn superoxide dismutase (SOD) domain"/>
    <property type="match status" value="1"/>
</dbReference>
<evidence type="ECO:0000256" key="5">
    <source>
        <dbReference type="ARBA" id="ARBA00049204"/>
    </source>
</evidence>
<evidence type="ECO:0000256" key="4">
    <source>
        <dbReference type="ARBA" id="ARBA00023004"/>
    </source>
</evidence>
<dbReference type="Pfam" id="PF00081">
    <property type="entry name" value="Sod_Fe_N"/>
    <property type="match status" value="1"/>
</dbReference>
<proteinExistence type="inferred from homology"/>
<feature type="binding site" evidence="6">
    <location>
        <position position="161"/>
    </location>
    <ligand>
        <name>Mn(2+)</name>
        <dbReference type="ChEBI" id="CHEBI:29035"/>
    </ligand>
</feature>
<feature type="binding site" evidence="6">
    <location>
        <position position="74"/>
    </location>
    <ligand>
        <name>Mn(2+)</name>
        <dbReference type="ChEBI" id="CHEBI:29035"/>
    </ligand>
</feature>
<dbReference type="InterPro" id="IPR036324">
    <property type="entry name" value="Mn/Fe_SOD_N_sf"/>
</dbReference>
<dbReference type="InterPro" id="IPR001189">
    <property type="entry name" value="Mn/Fe_SOD"/>
</dbReference>
<evidence type="ECO:0000256" key="6">
    <source>
        <dbReference type="PIRSR" id="PIRSR000349-1"/>
    </source>
</evidence>
<dbReference type="RefSeq" id="WP_073001541.1">
    <property type="nucleotide sequence ID" value="NZ_FQUM01000004.1"/>
</dbReference>
<dbReference type="AlphaFoldDB" id="A0A1M5AME0"/>
<dbReference type="SUPFAM" id="SSF54719">
    <property type="entry name" value="Fe,Mn superoxide dismutase (SOD), C-terminal domain"/>
    <property type="match status" value="1"/>
</dbReference>
<dbReference type="FunFam" id="3.55.40.20:FF:000001">
    <property type="entry name" value="Superoxide dismutase"/>
    <property type="match status" value="1"/>
</dbReference>
<feature type="binding site" evidence="6">
    <location>
        <position position="27"/>
    </location>
    <ligand>
        <name>Mn(2+)</name>
        <dbReference type="ChEBI" id="CHEBI:29035"/>
    </ligand>
</feature>
<dbReference type="GO" id="GO:0004784">
    <property type="term" value="F:superoxide dismutase activity"/>
    <property type="evidence" value="ECO:0007669"/>
    <property type="project" value="UniProtKB-EC"/>
</dbReference>
<evidence type="ECO:0000256" key="2">
    <source>
        <dbReference type="ARBA" id="ARBA00022723"/>
    </source>
</evidence>
<name>A0A1M5AME0_9BACT</name>
<dbReference type="PANTHER" id="PTHR42769">
    <property type="entry name" value="SUPEROXIDE DISMUTASE"/>
    <property type="match status" value="1"/>
</dbReference>
<dbReference type="PIRSF" id="PIRSF000349">
    <property type="entry name" value="SODismutase"/>
    <property type="match status" value="1"/>
</dbReference>
<dbReference type="PRINTS" id="PR01703">
    <property type="entry name" value="MNSODISMTASE"/>
</dbReference>
<protein>
    <recommendedName>
        <fullName evidence="7">Superoxide dismutase</fullName>
        <ecNumber evidence="7">1.15.1.1</ecNumber>
    </recommendedName>
</protein>
<feature type="binding site" evidence="6">
    <location>
        <position position="157"/>
    </location>
    <ligand>
        <name>Mn(2+)</name>
        <dbReference type="ChEBI" id="CHEBI:29035"/>
    </ligand>
</feature>
<dbReference type="Pfam" id="PF02777">
    <property type="entry name" value="Sod_Fe_C"/>
    <property type="match status" value="1"/>
</dbReference>
<dbReference type="OrthoDB" id="9803125at2"/>
<dbReference type="STRING" id="1484053.SAMN05444274_104395"/>
<feature type="domain" description="Manganese/iron superoxide dismutase C-terminal" evidence="9">
    <location>
        <begin position="89"/>
        <end position="190"/>
    </location>
</feature>
<dbReference type="Gene3D" id="3.55.40.20">
    <property type="entry name" value="Iron/manganese superoxide dismutase, C-terminal domain"/>
    <property type="match status" value="1"/>
</dbReference>
<dbReference type="Proteomes" id="UP000184164">
    <property type="component" value="Unassembled WGS sequence"/>
</dbReference>
<reference evidence="10 11" key="1">
    <citation type="submission" date="2016-11" db="EMBL/GenBank/DDBJ databases">
        <authorList>
            <person name="Jaros S."/>
            <person name="Januszkiewicz K."/>
            <person name="Wedrychowicz H."/>
        </authorList>
    </citation>
    <scope>NUCLEOTIDE SEQUENCE [LARGE SCALE GENOMIC DNA]</scope>
    <source>
        <strain evidence="10 11">DSM 26910</strain>
    </source>
</reference>
<keyword evidence="2 6" id="KW-0479">Metal-binding</keyword>
<keyword evidence="3 7" id="KW-0560">Oxidoreductase</keyword>
<comment type="catalytic activity">
    <reaction evidence="5 7">
        <text>2 superoxide + 2 H(+) = H2O2 + O2</text>
        <dbReference type="Rhea" id="RHEA:20696"/>
        <dbReference type="ChEBI" id="CHEBI:15378"/>
        <dbReference type="ChEBI" id="CHEBI:15379"/>
        <dbReference type="ChEBI" id="CHEBI:16240"/>
        <dbReference type="ChEBI" id="CHEBI:18421"/>
        <dbReference type="EC" id="1.15.1.1"/>
    </reaction>
</comment>
<dbReference type="EC" id="1.15.1.1" evidence="7"/>
<dbReference type="FunFam" id="1.10.287.990:FF:000002">
    <property type="entry name" value="Superoxide dismutase"/>
    <property type="match status" value="1"/>
</dbReference>
<dbReference type="InterPro" id="IPR036314">
    <property type="entry name" value="SOD_C_sf"/>
</dbReference>
<evidence type="ECO:0000313" key="10">
    <source>
        <dbReference type="EMBL" id="SHF31438.1"/>
    </source>
</evidence>
<evidence type="ECO:0000256" key="1">
    <source>
        <dbReference type="ARBA" id="ARBA00008714"/>
    </source>
</evidence>
<keyword evidence="4" id="KW-0408">Iron</keyword>
<dbReference type="EMBL" id="FQUM01000004">
    <property type="protein sequence ID" value="SHF31438.1"/>
    <property type="molecule type" value="Genomic_DNA"/>
</dbReference>
<evidence type="ECO:0000256" key="3">
    <source>
        <dbReference type="ARBA" id="ARBA00023002"/>
    </source>
</evidence>
<dbReference type="GO" id="GO:0046872">
    <property type="term" value="F:metal ion binding"/>
    <property type="evidence" value="ECO:0007669"/>
    <property type="project" value="UniProtKB-KW"/>
</dbReference>
<dbReference type="InterPro" id="IPR019832">
    <property type="entry name" value="Mn/Fe_SOD_C"/>
</dbReference>
<comment type="function">
    <text evidence="7">Destroys radicals which are normally produced within the cells and which are toxic to biological systems.</text>
</comment>
<evidence type="ECO:0000259" key="8">
    <source>
        <dbReference type="Pfam" id="PF00081"/>
    </source>
</evidence>
<evidence type="ECO:0000256" key="7">
    <source>
        <dbReference type="RuleBase" id="RU000414"/>
    </source>
</evidence>
<dbReference type="InterPro" id="IPR019833">
    <property type="entry name" value="Mn/Fe_SOD_BS"/>
</dbReference>
<evidence type="ECO:0000259" key="9">
    <source>
        <dbReference type="Pfam" id="PF02777"/>
    </source>
</evidence>
<accession>A0A1M5AME0</accession>
<dbReference type="PANTHER" id="PTHR42769:SF3">
    <property type="entry name" value="SUPEROXIDE DISMUTASE [FE] 2, CHLOROPLASTIC"/>
    <property type="match status" value="1"/>
</dbReference>
<feature type="domain" description="Manganese/iron superoxide dismutase N-terminal" evidence="8">
    <location>
        <begin position="3"/>
        <end position="81"/>
    </location>
</feature>
<sequence>MAFELPKLPYEKNALEPFISEKTIEFHYGKHHQAYVNNLNNLIPGTEFENASLEEIVEKAEGGIFNNGAQVWNHTFYFYQFSPAGCHEPKEDLKAAIEAKWGSVDAFKEAFSKAAATLFGSGWAWLVKTAAGDLEIVQTGNAGNPLRDGEKPLLTCDVWEHAYYLDKQNARPKYIEDFWKIVDWKVISERFAG</sequence>
<dbReference type="SUPFAM" id="SSF46609">
    <property type="entry name" value="Fe,Mn superoxide dismutase (SOD), N-terminal domain"/>
    <property type="match status" value="1"/>
</dbReference>
<organism evidence="10 11">
    <name type="scientific">Mariniphaga anaerophila</name>
    <dbReference type="NCBI Taxonomy" id="1484053"/>
    <lineage>
        <taxon>Bacteria</taxon>
        <taxon>Pseudomonadati</taxon>
        <taxon>Bacteroidota</taxon>
        <taxon>Bacteroidia</taxon>
        <taxon>Marinilabiliales</taxon>
        <taxon>Prolixibacteraceae</taxon>
        <taxon>Mariniphaga</taxon>
    </lineage>
</organism>
<dbReference type="InterPro" id="IPR019831">
    <property type="entry name" value="Mn/Fe_SOD_N"/>
</dbReference>
<dbReference type="PROSITE" id="PS00088">
    <property type="entry name" value="SOD_MN"/>
    <property type="match status" value="1"/>
</dbReference>
<evidence type="ECO:0000313" key="11">
    <source>
        <dbReference type="Proteomes" id="UP000184164"/>
    </source>
</evidence>
<keyword evidence="11" id="KW-1185">Reference proteome</keyword>
<dbReference type="GO" id="GO:0005737">
    <property type="term" value="C:cytoplasm"/>
    <property type="evidence" value="ECO:0007669"/>
    <property type="project" value="UniProtKB-ARBA"/>
</dbReference>
<gene>
    <name evidence="10" type="ORF">SAMN05444274_104395</name>
</gene>
<comment type="similarity">
    <text evidence="1 7">Belongs to the iron/manganese superoxide dismutase family.</text>
</comment>